<gene>
    <name evidence="3" type="ORF">NBO_65g0016</name>
</gene>
<dbReference type="VEuPathDB" id="MicrosporidiaDB:NBO_65g0016"/>
<name>R0KTQ0_NOSB1</name>
<feature type="compositionally biased region" description="Basic residues" evidence="1">
    <location>
        <begin position="285"/>
        <end position="294"/>
    </location>
</feature>
<accession>R0KTQ0</accession>
<feature type="compositionally biased region" description="Polar residues" evidence="1">
    <location>
        <begin position="310"/>
        <end position="320"/>
    </location>
</feature>
<feature type="signal peptide" evidence="2">
    <location>
        <begin position="1"/>
        <end position="27"/>
    </location>
</feature>
<proteinExistence type="predicted"/>
<reference evidence="3 4" key="1">
    <citation type="journal article" date="2013" name="BMC Genomics">
        <title>Comparative genomics of parasitic silkworm microsporidia reveal an association between genome expansion and host adaptation.</title>
        <authorList>
            <person name="Pan G."/>
            <person name="Xu J."/>
            <person name="Li T."/>
            <person name="Xia Q."/>
            <person name="Liu S.L."/>
            <person name="Zhang G."/>
            <person name="Li S."/>
            <person name="Li C."/>
            <person name="Liu H."/>
            <person name="Yang L."/>
            <person name="Liu T."/>
            <person name="Zhang X."/>
            <person name="Wu Z."/>
            <person name="Fan W."/>
            <person name="Dang X."/>
            <person name="Xiang H."/>
            <person name="Tao M."/>
            <person name="Li Y."/>
            <person name="Hu J."/>
            <person name="Li Z."/>
            <person name="Lin L."/>
            <person name="Luo J."/>
            <person name="Geng L."/>
            <person name="Wang L."/>
            <person name="Long M."/>
            <person name="Wan Y."/>
            <person name="He N."/>
            <person name="Zhang Z."/>
            <person name="Lu C."/>
            <person name="Keeling P.J."/>
            <person name="Wang J."/>
            <person name="Xiang Z."/>
            <person name="Zhou Z."/>
        </authorList>
    </citation>
    <scope>NUCLEOTIDE SEQUENCE [LARGE SCALE GENOMIC DNA]</scope>
    <source>
        <strain evidence="4">CQ1 / CVCC 102059</strain>
    </source>
</reference>
<feature type="chain" id="PRO_5004354425" evidence="2">
    <location>
        <begin position="28"/>
        <end position="452"/>
    </location>
</feature>
<keyword evidence="2" id="KW-0732">Signal</keyword>
<dbReference type="Proteomes" id="UP000016927">
    <property type="component" value="Unassembled WGS sequence"/>
</dbReference>
<evidence type="ECO:0000256" key="1">
    <source>
        <dbReference type="SAM" id="MobiDB-lite"/>
    </source>
</evidence>
<evidence type="ECO:0000313" key="3">
    <source>
        <dbReference type="EMBL" id="EOB13612.1"/>
    </source>
</evidence>
<organism evidence="3 4">
    <name type="scientific">Nosema bombycis (strain CQ1 / CVCC 102059)</name>
    <name type="common">Microsporidian parasite</name>
    <name type="synonym">Pebrine of silkworm</name>
    <dbReference type="NCBI Taxonomy" id="578461"/>
    <lineage>
        <taxon>Eukaryota</taxon>
        <taxon>Fungi</taxon>
        <taxon>Fungi incertae sedis</taxon>
        <taxon>Microsporidia</taxon>
        <taxon>Nosematidae</taxon>
        <taxon>Nosema</taxon>
    </lineage>
</organism>
<dbReference type="AlphaFoldDB" id="R0KTQ0"/>
<evidence type="ECO:0000313" key="4">
    <source>
        <dbReference type="Proteomes" id="UP000016927"/>
    </source>
</evidence>
<protein>
    <submittedName>
        <fullName evidence="3">Uncharacterized protein</fullName>
    </submittedName>
</protein>
<dbReference type="HOGENOM" id="CLU_605648_0_0_1"/>
<feature type="region of interest" description="Disordered" evidence="1">
    <location>
        <begin position="285"/>
        <end position="324"/>
    </location>
</feature>
<sequence length="452" mass="50914">MILRKKTQTRPMKFMSITFLLVNLIRTAVLNQDITTGQPNNAIHAETHVNDKIQTGGDPTRAQGTHSLQESENAIHSNFLQSQSNAAAPLVNYTFPKIVVAGVREAKDEELMDLLDKTIKKGKFSQEGDILDLLILLYKSLETAQLSNEKHRQILKDLGEVLAKGYPKNAYYKNTLRLLGEAIRHDKILENDLQETLRFVGKVVEKNTYTDEEAAEILIAMLIHNLKLGPHHYKRLGLEADQPKNKPLQKHEDKSQHKIESPKKCLKCKLYKTCKTCKICKKHRGGKKQRKKRAVGPELSTSENKDALPTSGSPEANSNMMMGDDPNTYIEYNNPEDVIIQPIIENQKAINSLNNTRPPTSNVNSNIDNNNKLHFENNSSHDDLNLKQGNRISNQISTRYNSGNLRTGFIAGNKVQGHKSKDGDVKPQTITDKPHVIRSPNRIILTFNVGRS</sequence>
<keyword evidence="4" id="KW-1185">Reference proteome</keyword>
<dbReference type="EMBL" id="KB908973">
    <property type="protein sequence ID" value="EOB13612.1"/>
    <property type="molecule type" value="Genomic_DNA"/>
</dbReference>
<evidence type="ECO:0000256" key="2">
    <source>
        <dbReference type="SAM" id="SignalP"/>
    </source>
</evidence>